<keyword evidence="3" id="KW-1005">Bacterial flagellum biogenesis</keyword>
<keyword evidence="4" id="KW-0969">Cilium</keyword>
<dbReference type="SUPFAM" id="SSF140566">
    <property type="entry name" value="FlgN-like"/>
    <property type="match status" value="1"/>
</dbReference>
<dbReference type="Proteomes" id="UP000192920">
    <property type="component" value="Unassembled WGS sequence"/>
</dbReference>
<dbReference type="Pfam" id="PF05130">
    <property type="entry name" value="FlgN"/>
    <property type="match status" value="1"/>
</dbReference>
<dbReference type="STRING" id="1123014.SAMN02745746_01780"/>
<dbReference type="GO" id="GO:0044780">
    <property type="term" value="P:bacterial-type flagellum assembly"/>
    <property type="evidence" value="ECO:0007669"/>
    <property type="project" value="InterPro"/>
</dbReference>
<keyword evidence="4" id="KW-0282">Flagellum</keyword>
<dbReference type="RefSeq" id="WP_085276069.1">
    <property type="nucleotide sequence ID" value="NZ_FXAG01000008.1"/>
</dbReference>
<evidence type="ECO:0000313" key="4">
    <source>
        <dbReference type="EMBL" id="SMF19409.1"/>
    </source>
</evidence>
<dbReference type="EMBL" id="FXAG01000008">
    <property type="protein sequence ID" value="SMF19409.1"/>
    <property type="molecule type" value="Genomic_DNA"/>
</dbReference>
<protein>
    <submittedName>
        <fullName evidence="4">Flagella synthesis protein FlgN</fullName>
    </submittedName>
</protein>
<comment type="function">
    <text evidence="1">Required for the efficient initiation of filament assembly.</text>
</comment>
<evidence type="ECO:0000256" key="3">
    <source>
        <dbReference type="ARBA" id="ARBA00022795"/>
    </source>
</evidence>
<accession>A0A1Y6BUL2</accession>
<gene>
    <name evidence="4" type="ORF">SAMN02745746_01780</name>
</gene>
<comment type="similarity">
    <text evidence="2">Belongs to the FlgN family.</text>
</comment>
<keyword evidence="5" id="KW-1185">Reference proteome</keyword>
<sequence>MPQAETFTALCQDETSLLKALAELMQREQAVLVRNEVAALEPLAEEKGHLLERLAESSRRRAALMQSLDLVEAERVHAWLADKNAARGAWAELDAVLKQVQAINRLNGELVQRHLALTEETLEVLRQAAIATLGYGKDGAPPTLSGGGRHLGSA</sequence>
<dbReference type="InterPro" id="IPR036679">
    <property type="entry name" value="FlgN-like_sf"/>
</dbReference>
<proteinExistence type="inferred from homology"/>
<organism evidence="4 5">
    <name type="scientific">Pseudogulbenkiania subflava DSM 22618</name>
    <dbReference type="NCBI Taxonomy" id="1123014"/>
    <lineage>
        <taxon>Bacteria</taxon>
        <taxon>Pseudomonadati</taxon>
        <taxon>Pseudomonadota</taxon>
        <taxon>Betaproteobacteria</taxon>
        <taxon>Neisseriales</taxon>
        <taxon>Chromobacteriaceae</taxon>
        <taxon>Pseudogulbenkiania</taxon>
    </lineage>
</organism>
<evidence type="ECO:0000313" key="5">
    <source>
        <dbReference type="Proteomes" id="UP000192920"/>
    </source>
</evidence>
<reference evidence="5" key="1">
    <citation type="submission" date="2017-04" db="EMBL/GenBank/DDBJ databases">
        <authorList>
            <person name="Varghese N."/>
            <person name="Submissions S."/>
        </authorList>
    </citation>
    <scope>NUCLEOTIDE SEQUENCE [LARGE SCALE GENOMIC DNA]</scope>
    <source>
        <strain evidence="5">DSM 22618</strain>
    </source>
</reference>
<dbReference type="Gene3D" id="1.20.58.300">
    <property type="entry name" value="FlgN-like"/>
    <property type="match status" value="1"/>
</dbReference>
<evidence type="ECO:0000256" key="1">
    <source>
        <dbReference type="ARBA" id="ARBA00002397"/>
    </source>
</evidence>
<dbReference type="InterPro" id="IPR007809">
    <property type="entry name" value="FlgN-like"/>
</dbReference>
<name>A0A1Y6BUL2_9NEIS</name>
<keyword evidence="4" id="KW-0966">Cell projection</keyword>
<dbReference type="AlphaFoldDB" id="A0A1Y6BUL2"/>
<evidence type="ECO:0000256" key="2">
    <source>
        <dbReference type="ARBA" id="ARBA00007703"/>
    </source>
</evidence>